<protein>
    <submittedName>
        <fullName evidence="1">GlxA family transcriptional regulator</fullName>
    </submittedName>
</protein>
<sequence length="90" mass="9694">MNALPQKLTIGFILARAFTLSAFSLFVDTIRLASDELDHSGRVTADWQVMSSSRNLITSSCGIGVAPTSAFVDPSRFQYIVVVGGLLNDD</sequence>
<dbReference type="InterPro" id="IPR029062">
    <property type="entry name" value="Class_I_gatase-like"/>
</dbReference>
<dbReference type="EMBL" id="JAAKZF010000124">
    <property type="protein sequence ID" value="NGO55721.1"/>
    <property type="molecule type" value="Genomic_DNA"/>
</dbReference>
<keyword evidence="2" id="KW-1185">Reference proteome</keyword>
<reference evidence="1 2" key="1">
    <citation type="submission" date="2020-02" db="EMBL/GenBank/DDBJ databases">
        <title>Genome sequence of strain CCNWXJ40-4.</title>
        <authorList>
            <person name="Gao J."/>
            <person name="Sun J."/>
        </authorList>
    </citation>
    <scope>NUCLEOTIDE SEQUENCE [LARGE SCALE GENOMIC DNA]</scope>
    <source>
        <strain evidence="1 2">CCNWXJ 40-4</strain>
    </source>
</reference>
<name>A0A6G4WLS8_9HYPH</name>
<organism evidence="1 2">
    <name type="scientific">Allomesorhizobium camelthorni</name>
    <dbReference type="NCBI Taxonomy" id="475069"/>
    <lineage>
        <taxon>Bacteria</taxon>
        <taxon>Pseudomonadati</taxon>
        <taxon>Pseudomonadota</taxon>
        <taxon>Alphaproteobacteria</taxon>
        <taxon>Hyphomicrobiales</taxon>
        <taxon>Phyllobacteriaceae</taxon>
        <taxon>Allomesorhizobium</taxon>
    </lineage>
</organism>
<dbReference type="AlphaFoldDB" id="A0A6G4WLS8"/>
<dbReference type="SUPFAM" id="SSF52317">
    <property type="entry name" value="Class I glutamine amidotransferase-like"/>
    <property type="match status" value="1"/>
</dbReference>
<proteinExistence type="predicted"/>
<gene>
    <name evidence="1" type="ORF">G6N73_32680</name>
</gene>
<dbReference type="Proteomes" id="UP001642900">
    <property type="component" value="Unassembled WGS sequence"/>
</dbReference>
<accession>A0A6G4WLS8</accession>
<evidence type="ECO:0000313" key="2">
    <source>
        <dbReference type="Proteomes" id="UP001642900"/>
    </source>
</evidence>
<feature type="non-terminal residue" evidence="1">
    <location>
        <position position="90"/>
    </location>
</feature>
<evidence type="ECO:0000313" key="1">
    <source>
        <dbReference type="EMBL" id="NGO55721.1"/>
    </source>
</evidence>
<comment type="caution">
    <text evidence="1">The sequence shown here is derived from an EMBL/GenBank/DDBJ whole genome shotgun (WGS) entry which is preliminary data.</text>
</comment>
<dbReference type="Gene3D" id="3.40.50.880">
    <property type="match status" value="1"/>
</dbReference>